<dbReference type="AlphaFoldDB" id="A0A660E4D3"/>
<dbReference type="RefSeq" id="WP_130851516.1">
    <property type="nucleotide sequence ID" value="NZ_UYIG01000057.1"/>
</dbReference>
<dbReference type="Proteomes" id="UP000289996">
    <property type="component" value="Unassembled WGS sequence"/>
</dbReference>
<dbReference type="Gene3D" id="2.40.50.230">
    <property type="entry name" value="Gp5 N-terminal domain"/>
    <property type="match status" value="1"/>
</dbReference>
<accession>A0A660E4D3</accession>
<name>A0A660E4D3_9LACO</name>
<dbReference type="InterPro" id="IPR037026">
    <property type="entry name" value="Vgr_OB-fold_dom_sf"/>
</dbReference>
<dbReference type="EMBL" id="UYIG01000057">
    <property type="protein sequence ID" value="VDG27802.1"/>
    <property type="molecule type" value="Genomic_DNA"/>
</dbReference>
<evidence type="ECO:0000313" key="2">
    <source>
        <dbReference type="Proteomes" id="UP000289996"/>
    </source>
</evidence>
<evidence type="ECO:0000313" key="1">
    <source>
        <dbReference type="EMBL" id="VDG27802.1"/>
    </source>
</evidence>
<gene>
    <name evidence="1" type="ORF">MUDAN_MDHGFNIF_02625</name>
</gene>
<organism evidence="1 2">
    <name type="scientific">Lactiplantibacillus mudanjiangensis</name>
    <dbReference type="NCBI Taxonomy" id="1296538"/>
    <lineage>
        <taxon>Bacteria</taxon>
        <taxon>Bacillati</taxon>
        <taxon>Bacillota</taxon>
        <taxon>Bacilli</taxon>
        <taxon>Lactobacillales</taxon>
        <taxon>Lactobacillaceae</taxon>
        <taxon>Lactiplantibacillus</taxon>
    </lineage>
</organism>
<evidence type="ECO:0008006" key="3">
    <source>
        <dbReference type="Google" id="ProtNLM"/>
    </source>
</evidence>
<reference evidence="1 2" key="1">
    <citation type="submission" date="2018-11" db="EMBL/GenBank/DDBJ databases">
        <authorList>
            <person name="Wuyts S."/>
        </authorList>
    </citation>
    <scope>NUCLEOTIDE SEQUENCE [LARGE SCALE GENOMIC DNA]</scope>
    <source>
        <strain evidence="1">Lactobacillus mudanjiangensis AMBF249</strain>
    </source>
</reference>
<proteinExistence type="predicted"/>
<sequence length="136" mass="14983">MKGETPLHDFFDAFGEVIKQQIAGATIARIVKYDKDKHEADVQPLFLQTNGDKKSMILACPVVQSCYAGDELQEKLAKLVPEFKADPPMLVEGSTVVVIFNDENMDNYENGDGNLIKVDSETRHQVSSGIVVGVIE</sequence>
<protein>
    <recommendedName>
        <fullName evidence="3">Phage protein Gp138 N-terminal domain-containing protein</fullName>
    </recommendedName>
</protein>
<keyword evidence="2" id="KW-1185">Reference proteome</keyword>